<feature type="compositionally biased region" description="Polar residues" evidence="2">
    <location>
        <begin position="107"/>
        <end position="129"/>
    </location>
</feature>
<accession>A0A9N8F204</accession>
<dbReference type="PANTHER" id="PTHR21600">
    <property type="entry name" value="MITOCHONDRIAL RNA PSEUDOURIDINE SYNTHASE"/>
    <property type="match status" value="1"/>
</dbReference>
<proteinExistence type="inferred from homology"/>
<dbReference type="PANTHER" id="PTHR21600:SF87">
    <property type="entry name" value="RNA PSEUDOURIDYLATE SYNTHASE DOMAIN-CONTAINING PROTEIN 1"/>
    <property type="match status" value="1"/>
</dbReference>
<comment type="similarity">
    <text evidence="1">Belongs to the pseudouridine synthase RluA family.</text>
</comment>
<evidence type="ECO:0000256" key="1">
    <source>
        <dbReference type="ARBA" id="ARBA00010876"/>
    </source>
</evidence>
<evidence type="ECO:0000313" key="5">
    <source>
        <dbReference type="EMBL" id="CAB9528920.1"/>
    </source>
</evidence>
<dbReference type="GO" id="GO:0003723">
    <property type="term" value="F:RNA binding"/>
    <property type="evidence" value="ECO:0007669"/>
    <property type="project" value="InterPro"/>
</dbReference>
<feature type="chain" id="PRO_5040154143" evidence="3">
    <location>
        <begin position="21"/>
        <end position="418"/>
    </location>
</feature>
<dbReference type="InterPro" id="IPR050188">
    <property type="entry name" value="RluA_PseudoU_synthase"/>
</dbReference>
<dbReference type="GO" id="GO:0009982">
    <property type="term" value="F:pseudouridine synthase activity"/>
    <property type="evidence" value="ECO:0007669"/>
    <property type="project" value="InterPro"/>
</dbReference>
<dbReference type="InterPro" id="IPR006145">
    <property type="entry name" value="PsdUridine_synth_RsuA/RluA"/>
</dbReference>
<keyword evidence="6" id="KW-1185">Reference proteome</keyword>
<dbReference type="Proteomes" id="UP001153069">
    <property type="component" value="Unassembled WGS sequence"/>
</dbReference>
<feature type="compositionally biased region" description="Basic and acidic residues" evidence="2">
    <location>
        <begin position="138"/>
        <end position="147"/>
    </location>
</feature>
<feature type="signal peptide" evidence="3">
    <location>
        <begin position="1"/>
        <end position="20"/>
    </location>
</feature>
<dbReference type="EMBL" id="CAICTM010002352">
    <property type="protein sequence ID" value="CAB9528920.1"/>
    <property type="molecule type" value="Genomic_DNA"/>
</dbReference>
<evidence type="ECO:0000256" key="3">
    <source>
        <dbReference type="SAM" id="SignalP"/>
    </source>
</evidence>
<keyword evidence="3" id="KW-0732">Signal</keyword>
<comment type="caution">
    <text evidence="5">The sequence shown here is derived from an EMBL/GenBank/DDBJ whole genome shotgun (WGS) entry which is preliminary data.</text>
</comment>
<dbReference type="InterPro" id="IPR020103">
    <property type="entry name" value="PsdUridine_synth_cat_dom_sf"/>
</dbReference>
<evidence type="ECO:0000259" key="4">
    <source>
        <dbReference type="Pfam" id="PF00849"/>
    </source>
</evidence>
<feature type="region of interest" description="Disordered" evidence="2">
    <location>
        <begin position="88"/>
        <end position="147"/>
    </location>
</feature>
<dbReference type="Pfam" id="PF00849">
    <property type="entry name" value="PseudoU_synth_2"/>
    <property type="match status" value="1"/>
</dbReference>
<dbReference type="CDD" id="cd02869">
    <property type="entry name" value="PseudoU_synth_RluA_like"/>
    <property type="match status" value="1"/>
</dbReference>
<evidence type="ECO:0000256" key="2">
    <source>
        <dbReference type="SAM" id="MobiDB-lite"/>
    </source>
</evidence>
<name>A0A9N8F204_9STRA</name>
<organism evidence="5 6">
    <name type="scientific">Seminavis robusta</name>
    <dbReference type="NCBI Taxonomy" id="568900"/>
    <lineage>
        <taxon>Eukaryota</taxon>
        <taxon>Sar</taxon>
        <taxon>Stramenopiles</taxon>
        <taxon>Ochrophyta</taxon>
        <taxon>Bacillariophyta</taxon>
        <taxon>Bacillariophyceae</taxon>
        <taxon>Bacillariophycidae</taxon>
        <taxon>Naviculales</taxon>
        <taxon>Naviculaceae</taxon>
        <taxon>Seminavis</taxon>
    </lineage>
</organism>
<dbReference type="GO" id="GO:0000455">
    <property type="term" value="P:enzyme-directed rRNA pseudouridine synthesis"/>
    <property type="evidence" value="ECO:0007669"/>
    <property type="project" value="TreeGrafter"/>
</dbReference>
<reference evidence="5" key="1">
    <citation type="submission" date="2020-06" db="EMBL/GenBank/DDBJ databases">
        <authorList>
            <consortium name="Plant Systems Biology data submission"/>
        </authorList>
    </citation>
    <scope>NUCLEOTIDE SEQUENCE</scope>
    <source>
        <strain evidence="5">D6</strain>
    </source>
</reference>
<protein>
    <submittedName>
        <fullName evidence="5">Ribosomal large subunit pseudouridine synthase</fullName>
    </submittedName>
</protein>
<dbReference type="AlphaFoldDB" id="A0A9N8F204"/>
<dbReference type="OrthoDB" id="418349at2759"/>
<sequence>MKQRLLCLLLAIPHLYFVASFQPQTSPLMTVDVSLPTKKTEPRNLRIPRLPPWTEHLMERSVQIRSSDQFSSRSHNMLPLQIYRATNTTQALSRRNSKRRDIHDTANNDNNLSRSSATLVQQFDSLSPTQQRQLQQKIQKEHSASSPLNRHEHLHILYRDDHICVCVKPGGILSVPGPRRNPSLAGLVWDVLQPWQIDSMDQMIVHRLDMDTSGILVYALSKQALSQLHDDFRQRRVRKEYQALLVGHVAPAEMELAMELERDPHHPPFMRIAEPRSNHSASTIPLGVHAGFQKMIEKAAKPSLTTLSVVSWEYLSDDDLPVTRVQLTPHTGRTHQLRVHCAALGHAIVGDDIYGYDGEGLFGGGSHIAAGMTAWHQELHRNVQNLASEKGLCLHAAKLSLCHPITGAPMIFQADAVF</sequence>
<dbReference type="Gene3D" id="3.30.2350.10">
    <property type="entry name" value="Pseudouridine synthase"/>
    <property type="match status" value="1"/>
</dbReference>
<gene>
    <name evidence="5" type="ORF">SEMRO_2354_G324530.1</name>
</gene>
<dbReference type="SUPFAM" id="SSF55120">
    <property type="entry name" value="Pseudouridine synthase"/>
    <property type="match status" value="1"/>
</dbReference>
<evidence type="ECO:0000313" key="6">
    <source>
        <dbReference type="Proteomes" id="UP001153069"/>
    </source>
</evidence>
<feature type="domain" description="Pseudouridine synthase RsuA/RluA-like" evidence="4">
    <location>
        <begin position="163"/>
        <end position="343"/>
    </location>
</feature>